<proteinExistence type="predicted"/>
<protein>
    <submittedName>
        <fullName evidence="1">Uncharacterized protein</fullName>
    </submittedName>
</protein>
<evidence type="ECO:0000313" key="1">
    <source>
        <dbReference type="EMBL" id="CAE8702650.1"/>
    </source>
</evidence>
<gene>
    <name evidence="1" type="ORF">PGLA2088_LOCUS32523</name>
</gene>
<sequence length="147" mass="15341">QPLFLRQLPAHLRHFSLPSEGDSRSQSKEVLPASLIPGPPGIFVPTAALVPRPGPPGILEPGQPVQLPCPLSYRQAGTGGPGLATSAVGQAQAVAPNLDGTPRPQFCHMCGFHRALGGFFCHNCGAAVSVFQLRSPFTGVMLNSISL</sequence>
<organism evidence="1 2">
    <name type="scientific">Polarella glacialis</name>
    <name type="common">Dinoflagellate</name>
    <dbReference type="NCBI Taxonomy" id="89957"/>
    <lineage>
        <taxon>Eukaryota</taxon>
        <taxon>Sar</taxon>
        <taxon>Alveolata</taxon>
        <taxon>Dinophyceae</taxon>
        <taxon>Suessiales</taxon>
        <taxon>Suessiaceae</taxon>
        <taxon>Polarella</taxon>
    </lineage>
</organism>
<dbReference type="Proteomes" id="UP000626109">
    <property type="component" value="Unassembled WGS sequence"/>
</dbReference>
<feature type="non-terminal residue" evidence="1">
    <location>
        <position position="1"/>
    </location>
</feature>
<name>A0A813KHV0_POLGL</name>
<evidence type="ECO:0000313" key="2">
    <source>
        <dbReference type="Proteomes" id="UP000626109"/>
    </source>
</evidence>
<reference evidence="1" key="1">
    <citation type="submission" date="2021-02" db="EMBL/GenBank/DDBJ databases">
        <authorList>
            <person name="Dougan E. K."/>
            <person name="Rhodes N."/>
            <person name="Thang M."/>
            <person name="Chan C."/>
        </authorList>
    </citation>
    <scope>NUCLEOTIDE SEQUENCE</scope>
</reference>
<dbReference type="AlphaFoldDB" id="A0A813KHV0"/>
<dbReference type="EMBL" id="CAJNNW010030163">
    <property type="protein sequence ID" value="CAE8702650.1"/>
    <property type="molecule type" value="Genomic_DNA"/>
</dbReference>
<comment type="caution">
    <text evidence="1">The sequence shown here is derived from an EMBL/GenBank/DDBJ whole genome shotgun (WGS) entry which is preliminary data.</text>
</comment>
<accession>A0A813KHV0</accession>